<dbReference type="Pfam" id="PF00335">
    <property type="entry name" value="Tetraspanin"/>
    <property type="match status" value="1"/>
</dbReference>
<dbReference type="InterPro" id="IPR018499">
    <property type="entry name" value="Tetraspanin/Peripherin"/>
</dbReference>
<evidence type="ECO:0000256" key="6">
    <source>
        <dbReference type="SAM" id="SignalP"/>
    </source>
</evidence>
<evidence type="ECO:0000256" key="2">
    <source>
        <dbReference type="ARBA" id="ARBA00022692"/>
    </source>
</evidence>
<keyword evidence="2 5" id="KW-0812">Transmembrane</keyword>
<reference evidence="8" key="1">
    <citation type="submission" date="2016-11" db="UniProtKB">
        <authorList>
            <consortium name="WormBaseParasite"/>
        </authorList>
    </citation>
    <scope>IDENTIFICATION</scope>
</reference>
<organism evidence="7 8">
    <name type="scientific">Macrostomum lignano</name>
    <dbReference type="NCBI Taxonomy" id="282301"/>
    <lineage>
        <taxon>Eukaryota</taxon>
        <taxon>Metazoa</taxon>
        <taxon>Spiralia</taxon>
        <taxon>Lophotrochozoa</taxon>
        <taxon>Platyhelminthes</taxon>
        <taxon>Rhabditophora</taxon>
        <taxon>Macrostomorpha</taxon>
        <taxon>Macrostomida</taxon>
        <taxon>Macrostomidae</taxon>
        <taxon>Macrostomum</taxon>
    </lineage>
</organism>
<evidence type="ECO:0000256" key="1">
    <source>
        <dbReference type="ARBA" id="ARBA00004141"/>
    </source>
</evidence>
<feature type="chain" id="PRO_5012995207" evidence="6">
    <location>
        <begin position="16"/>
        <end position="373"/>
    </location>
</feature>
<comment type="subcellular location">
    <subcellularLocation>
        <location evidence="1">Membrane</location>
        <topology evidence="1">Multi-pass membrane protein</topology>
    </subcellularLocation>
</comment>
<evidence type="ECO:0000313" key="8">
    <source>
        <dbReference type="WBParaSite" id="maker-uti_cns_0018493-snap-gene-0.2-mRNA-1"/>
    </source>
</evidence>
<feature type="transmembrane region" description="Helical" evidence="5">
    <location>
        <begin position="201"/>
        <end position="222"/>
    </location>
</feature>
<evidence type="ECO:0000256" key="5">
    <source>
        <dbReference type="SAM" id="Phobius"/>
    </source>
</evidence>
<name>A0A1I8IY31_9PLAT</name>
<accession>A0A1I8IY31</accession>
<dbReference type="WBParaSite" id="maker-uti_cns_0018493-snap-gene-0.2-mRNA-1">
    <property type="protein sequence ID" value="maker-uti_cns_0018493-snap-gene-0.2-mRNA-1"/>
    <property type="gene ID" value="maker-uti_cns_0018493-snap-gene-0.2"/>
</dbReference>
<keyword evidence="7" id="KW-1185">Reference proteome</keyword>
<evidence type="ECO:0000256" key="4">
    <source>
        <dbReference type="ARBA" id="ARBA00023136"/>
    </source>
</evidence>
<evidence type="ECO:0000313" key="7">
    <source>
        <dbReference type="Proteomes" id="UP000095280"/>
    </source>
</evidence>
<dbReference type="Proteomes" id="UP000095280">
    <property type="component" value="Unplaced"/>
</dbReference>
<feature type="transmembrane region" description="Helical" evidence="5">
    <location>
        <begin position="339"/>
        <end position="365"/>
    </location>
</feature>
<keyword evidence="4 5" id="KW-0472">Membrane</keyword>
<evidence type="ECO:0000256" key="3">
    <source>
        <dbReference type="ARBA" id="ARBA00022989"/>
    </source>
</evidence>
<dbReference type="GO" id="GO:0016020">
    <property type="term" value="C:membrane"/>
    <property type="evidence" value="ECO:0007669"/>
    <property type="project" value="UniProtKB-SubCell"/>
</dbReference>
<proteinExistence type="predicted"/>
<feature type="signal peptide" evidence="6">
    <location>
        <begin position="1"/>
        <end position="15"/>
    </location>
</feature>
<sequence length="373" mass="40324">SGGFGACIWLNCCHAVVVANSAALVESPVGSGQAGWRVGVRQQVAGEQPLGENGGLAVGFGAAPGRALSGGLGRDSGWPGGVGAIDIAYTEFREGAPQYCSSLPVHGLLQSLGSPEPCDPKKLPQKHWSLFCTPKYRNFPSEQARLHSSSDMLLLLFRRILLAAFGVFVFMGLATLGYGIYLAATTEIDLQNVEGLEVNGFTAILNGLVDIAIGAMGFVAILKNKKFLLYLIVERYGNNADELAKEFSLDIDNHQKKAQCCGFSGDPSDNLFLKTPWFKKVNANPSNKTLKERRLPDSCCLVAGPKCRESESLKEAREKKYVFEDDCLSKLNSSASLNMWLTIFQMLFAAIMQSLCIALMVKWLLDPSSPASE</sequence>
<keyword evidence="6" id="KW-0732">Signal</keyword>
<protein>
    <submittedName>
        <fullName evidence="8">Tetraspanin</fullName>
    </submittedName>
</protein>
<keyword evidence="3 5" id="KW-1133">Transmembrane helix</keyword>
<dbReference type="AlphaFoldDB" id="A0A1I8IY31"/>
<feature type="transmembrane region" description="Helical" evidence="5">
    <location>
        <begin position="160"/>
        <end position="181"/>
    </location>
</feature>